<keyword evidence="1" id="KW-0285">Flavoprotein</keyword>
<gene>
    <name evidence="6" type="ORF">FHS92_003000</name>
</gene>
<keyword evidence="4 6" id="KW-0503">Monooxygenase</keyword>
<dbReference type="InterPro" id="IPR050172">
    <property type="entry name" value="SsuD_RutA_monooxygenase"/>
</dbReference>
<dbReference type="InterPro" id="IPR036661">
    <property type="entry name" value="Luciferase-like_sf"/>
</dbReference>
<evidence type="ECO:0000313" key="7">
    <source>
        <dbReference type="Proteomes" id="UP000552700"/>
    </source>
</evidence>
<dbReference type="PANTHER" id="PTHR42847:SF4">
    <property type="entry name" value="ALKANESULFONATE MONOOXYGENASE-RELATED"/>
    <property type="match status" value="1"/>
</dbReference>
<dbReference type="EMBL" id="JACIJP010000006">
    <property type="protein sequence ID" value="MBB6125239.1"/>
    <property type="molecule type" value="Genomic_DNA"/>
</dbReference>
<reference evidence="6 7" key="1">
    <citation type="submission" date="2020-08" db="EMBL/GenBank/DDBJ databases">
        <title>Genomic Encyclopedia of Type Strains, Phase IV (KMG-IV): sequencing the most valuable type-strain genomes for metagenomic binning, comparative biology and taxonomic classification.</title>
        <authorList>
            <person name="Goeker M."/>
        </authorList>
    </citation>
    <scope>NUCLEOTIDE SEQUENCE [LARGE SCALE GENOMIC DNA]</scope>
    <source>
        <strain evidence="6 7">DSM 102255</strain>
    </source>
</reference>
<protein>
    <submittedName>
        <fullName evidence="6">Alkanesulfonate monooxygenase SsuD/methylene tetrahydromethanopterin reductase-like flavin-dependent oxidoreductase (Luciferase family)</fullName>
    </submittedName>
</protein>
<dbReference type="Gene3D" id="3.20.20.30">
    <property type="entry name" value="Luciferase-like domain"/>
    <property type="match status" value="1"/>
</dbReference>
<organism evidence="6 7">
    <name type="scientific">Sphingobium subterraneum</name>
    <dbReference type="NCBI Taxonomy" id="627688"/>
    <lineage>
        <taxon>Bacteria</taxon>
        <taxon>Pseudomonadati</taxon>
        <taxon>Pseudomonadota</taxon>
        <taxon>Alphaproteobacteria</taxon>
        <taxon>Sphingomonadales</taxon>
        <taxon>Sphingomonadaceae</taxon>
        <taxon>Sphingobium</taxon>
    </lineage>
</organism>
<dbReference type="GO" id="GO:0046306">
    <property type="term" value="P:alkanesulfonate catabolic process"/>
    <property type="evidence" value="ECO:0007669"/>
    <property type="project" value="TreeGrafter"/>
</dbReference>
<keyword evidence="3" id="KW-0560">Oxidoreductase</keyword>
<comment type="caution">
    <text evidence="6">The sequence shown here is derived from an EMBL/GenBank/DDBJ whole genome shotgun (WGS) entry which is preliminary data.</text>
</comment>
<evidence type="ECO:0000259" key="5">
    <source>
        <dbReference type="Pfam" id="PF00296"/>
    </source>
</evidence>
<dbReference type="Pfam" id="PF00296">
    <property type="entry name" value="Bac_luciferase"/>
    <property type="match status" value="1"/>
</dbReference>
<dbReference type="PANTHER" id="PTHR42847">
    <property type="entry name" value="ALKANESULFONATE MONOOXYGENASE"/>
    <property type="match status" value="1"/>
</dbReference>
<dbReference type="AlphaFoldDB" id="A0A841J233"/>
<keyword evidence="7" id="KW-1185">Reference proteome</keyword>
<name>A0A841J233_9SPHN</name>
<evidence type="ECO:0000313" key="6">
    <source>
        <dbReference type="EMBL" id="MBB6125239.1"/>
    </source>
</evidence>
<evidence type="ECO:0000256" key="2">
    <source>
        <dbReference type="ARBA" id="ARBA00022643"/>
    </source>
</evidence>
<accession>A0A841J233</accession>
<dbReference type="Proteomes" id="UP000552700">
    <property type="component" value="Unassembled WGS sequence"/>
</dbReference>
<dbReference type="GO" id="GO:0008726">
    <property type="term" value="F:alkanesulfonate monooxygenase activity"/>
    <property type="evidence" value="ECO:0007669"/>
    <property type="project" value="TreeGrafter"/>
</dbReference>
<feature type="domain" description="Luciferase-like" evidence="5">
    <location>
        <begin position="3"/>
        <end position="262"/>
    </location>
</feature>
<evidence type="ECO:0000256" key="3">
    <source>
        <dbReference type="ARBA" id="ARBA00023002"/>
    </source>
</evidence>
<dbReference type="SUPFAM" id="SSF51679">
    <property type="entry name" value="Bacterial luciferase-like"/>
    <property type="match status" value="1"/>
</dbReference>
<evidence type="ECO:0000256" key="1">
    <source>
        <dbReference type="ARBA" id="ARBA00022630"/>
    </source>
</evidence>
<dbReference type="InterPro" id="IPR011251">
    <property type="entry name" value="Luciferase-like_dom"/>
</dbReference>
<evidence type="ECO:0000256" key="4">
    <source>
        <dbReference type="ARBA" id="ARBA00023033"/>
    </source>
</evidence>
<keyword evidence="2" id="KW-0288">FMN</keyword>
<proteinExistence type="predicted"/>
<sequence>MLEPFTFAAGIAQATRHAAVFATSHAPTVHPVMAAKMASTVDIISGGRFVLNVVGGWNKPELEMFGAPLREHDQRYEYLAEWLKIMERLWADPNEFDFHGEFLSINRGSSMPKPLQQPRIPIMNAGGSDRGRSFACEHADMCFIIIKSEDPEKIRAEVQSYRSEARDRFGREIGIWTIGSVIQRDTVEEAEAYLRHVTIDQQDVRVADAWMELQLEHAQLMAPEKMAAFRRRFVEGAGGFPLVGTADDICERFDLLADCGIDGVLLTWVDYIDGLNRFVADVLPQMEAAGLRAPFHPTIPSAPVADIFPSAIRQGEFS</sequence>